<dbReference type="EMBL" id="BDIP01006788">
    <property type="protein sequence ID" value="GIQ90870.1"/>
    <property type="molecule type" value="Genomic_DNA"/>
</dbReference>
<feature type="region of interest" description="Disordered" evidence="1">
    <location>
        <begin position="1"/>
        <end position="39"/>
    </location>
</feature>
<sequence length="90" mass="9533">MVNSVTTPCRSRCRDTAPLDDGDGDFCLDPSPPAPSPATLSHSLSAYAVKAQRVQRRVGKATGPIIRPKAKTKGTARAGKRAKAQEKTKS</sequence>
<reference evidence="2 3" key="1">
    <citation type="journal article" date="2018" name="PLoS ONE">
        <title>The draft genome of Kipferlia bialata reveals reductive genome evolution in fornicate parasites.</title>
        <authorList>
            <person name="Tanifuji G."/>
            <person name="Takabayashi S."/>
            <person name="Kume K."/>
            <person name="Takagi M."/>
            <person name="Nakayama T."/>
            <person name="Kamikawa R."/>
            <person name="Inagaki Y."/>
            <person name="Hashimoto T."/>
        </authorList>
    </citation>
    <scope>NUCLEOTIDE SEQUENCE [LARGE SCALE GENOMIC DNA]</scope>
    <source>
        <strain evidence="2">NY0173</strain>
    </source>
</reference>
<evidence type="ECO:0000256" key="1">
    <source>
        <dbReference type="SAM" id="MobiDB-lite"/>
    </source>
</evidence>
<protein>
    <submittedName>
        <fullName evidence="2">Uncharacterized protein</fullName>
    </submittedName>
</protein>
<proteinExistence type="predicted"/>
<feature type="region of interest" description="Disordered" evidence="1">
    <location>
        <begin position="58"/>
        <end position="90"/>
    </location>
</feature>
<evidence type="ECO:0000313" key="2">
    <source>
        <dbReference type="EMBL" id="GIQ90870.1"/>
    </source>
</evidence>
<accession>A0A9K3GQF8</accession>
<keyword evidence="3" id="KW-1185">Reference proteome</keyword>
<feature type="compositionally biased region" description="Basic residues" evidence="1">
    <location>
        <begin position="68"/>
        <end position="82"/>
    </location>
</feature>
<organism evidence="2 3">
    <name type="scientific">Kipferlia bialata</name>
    <dbReference type="NCBI Taxonomy" id="797122"/>
    <lineage>
        <taxon>Eukaryota</taxon>
        <taxon>Metamonada</taxon>
        <taxon>Carpediemonas-like organisms</taxon>
        <taxon>Kipferlia</taxon>
    </lineage>
</organism>
<name>A0A9K3GQF8_9EUKA</name>
<dbReference type="Proteomes" id="UP000265618">
    <property type="component" value="Unassembled WGS sequence"/>
</dbReference>
<gene>
    <name evidence="2" type="ORF">KIPB_013834</name>
</gene>
<comment type="caution">
    <text evidence="2">The sequence shown here is derived from an EMBL/GenBank/DDBJ whole genome shotgun (WGS) entry which is preliminary data.</text>
</comment>
<evidence type="ECO:0000313" key="3">
    <source>
        <dbReference type="Proteomes" id="UP000265618"/>
    </source>
</evidence>
<dbReference type="AlphaFoldDB" id="A0A9K3GQF8"/>
<feature type="non-terminal residue" evidence="2">
    <location>
        <position position="1"/>
    </location>
</feature>